<dbReference type="Gene3D" id="3.40.1620.10">
    <property type="entry name" value="YefM-like domain"/>
    <property type="match status" value="1"/>
</dbReference>
<dbReference type="InterPro" id="IPR006442">
    <property type="entry name" value="Antitoxin_Phd/YefM"/>
</dbReference>
<accession>A0ABW2BG08</accession>
<name>A0ABW2BG08_9HYPH</name>
<evidence type="ECO:0000313" key="3">
    <source>
        <dbReference type="EMBL" id="MFC6789230.1"/>
    </source>
</evidence>
<reference evidence="4" key="1">
    <citation type="journal article" date="2019" name="Int. J. Syst. Evol. Microbiol.">
        <title>The Global Catalogue of Microorganisms (GCM) 10K type strain sequencing project: providing services to taxonomists for standard genome sequencing and annotation.</title>
        <authorList>
            <consortium name="The Broad Institute Genomics Platform"/>
            <consortium name="The Broad Institute Genome Sequencing Center for Infectious Disease"/>
            <person name="Wu L."/>
            <person name="Ma J."/>
        </authorList>
    </citation>
    <scope>NUCLEOTIDE SEQUENCE [LARGE SCALE GENOMIC DNA]</scope>
    <source>
        <strain evidence="4">CCUG 48316</strain>
    </source>
</reference>
<dbReference type="InterPro" id="IPR051416">
    <property type="entry name" value="phD-YefM_TA_antitoxins"/>
</dbReference>
<keyword evidence="4" id="KW-1185">Reference proteome</keyword>
<dbReference type="InterPro" id="IPR036165">
    <property type="entry name" value="YefM-like_sf"/>
</dbReference>
<sequence length="81" mass="8734">MSTVNLAEVEAHLETLLDRVAAGDTVTITRHGRAVARLTAVRSEPRKPVDLDALRATTMGMPAQAEGAAEFVRAMRDGARY</sequence>
<dbReference type="Pfam" id="PF02604">
    <property type="entry name" value="PhdYeFM_antitox"/>
    <property type="match status" value="1"/>
</dbReference>
<dbReference type="PANTHER" id="PTHR35377:SF8">
    <property type="entry name" value="ANTITOXIN VAPB22"/>
    <property type="match status" value="1"/>
</dbReference>
<dbReference type="Proteomes" id="UP001596292">
    <property type="component" value="Unassembled WGS sequence"/>
</dbReference>
<dbReference type="PANTHER" id="PTHR35377">
    <property type="entry name" value="ANTITOXIN VAPB49-RELATED-RELATED"/>
    <property type="match status" value="1"/>
</dbReference>
<organism evidence="3 4">
    <name type="scientific">Methylobacterium komagatae</name>
    <dbReference type="NCBI Taxonomy" id="374425"/>
    <lineage>
        <taxon>Bacteria</taxon>
        <taxon>Pseudomonadati</taxon>
        <taxon>Pseudomonadota</taxon>
        <taxon>Alphaproteobacteria</taxon>
        <taxon>Hyphomicrobiales</taxon>
        <taxon>Methylobacteriaceae</taxon>
        <taxon>Methylobacterium</taxon>
    </lineage>
</organism>
<gene>
    <name evidence="3" type="ORF">ACFQE0_06045</name>
</gene>
<evidence type="ECO:0000313" key="4">
    <source>
        <dbReference type="Proteomes" id="UP001596292"/>
    </source>
</evidence>
<comment type="similarity">
    <text evidence="1 2">Belongs to the phD/YefM antitoxin family.</text>
</comment>
<evidence type="ECO:0000256" key="1">
    <source>
        <dbReference type="ARBA" id="ARBA00009981"/>
    </source>
</evidence>
<comment type="function">
    <text evidence="2">Antitoxin component of a type II toxin-antitoxin (TA) system.</text>
</comment>
<dbReference type="RefSeq" id="WP_378968025.1">
    <property type="nucleotide sequence ID" value="NZ_JBHSWN010000001.1"/>
</dbReference>
<dbReference type="NCBIfam" id="TIGR01552">
    <property type="entry name" value="phd_fam"/>
    <property type="match status" value="1"/>
</dbReference>
<protein>
    <recommendedName>
        <fullName evidence="2">Antitoxin</fullName>
    </recommendedName>
</protein>
<dbReference type="SUPFAM" id="SSF143120">
    <property type="entry name" value="YefM-like"/>
    <property type="match status" value="1"/>
</dbReference>
<evidence type="ECO:0000256" key="2">
    <source>
        <dbReference type="RuleBase" id="RU362080"/>
    </source>
</evidence>
<comment type="caution">
    <text evidence="3">The sequence shown here is derived from an EMBL/GenBank/DDBJ whole genome shotgun (WGS) entry which is preliminary data.</text>
</comment>
<proteinExistence type="inferred from homology"/>
<dbReference type="EMBL" id="JBHSWN010000001">
    <property type="protein sequence ID" value="MFC6789230.1"/>
    <property type="molecule type" value="Genomic_DNA"/>
</dbReference>